<dbReference type="NCBIfam" id="NF037982">
    <property type="entry name" value="Nramp_1"/>
    <property type="match status" value="1"/>
</dbReference>
<feature type="transmembrane region" description="Helical" evidence="6">
    <location>
        <begin position="103"/>
        <end position="122"/>
    </location>
</feature>
<evidence type="ECO:0000313" key="7">
    <source>
        <dbReference type="EMBL" id="MCT2043481.1"/>
    </source>
</evidence>
<dbReference type="InterPro" id="IPR001046">
    <property type="entry name" value="NRAMP_fam"/>
</dbReference>
<feature type="transmembrane region" description="Helical" evidence="6">
    <location>
        <begin position="204"/>
        <end position="223"/>
    </location>
</feature>
<evidence type="ECO:0000256" key="5">
    <source>
        <dbReference type="ARBA" id="ARBA00023136"/>
    </source>
</evidence>
<evidence type="ECO:0000256" key="1">
    <source>
        <dbReference type="ARBA" id="ARBA00004141"/>
    </source>
</evidence>
<evidence type="ECO:0000313" key="8">
    <source>
        <dbReference type="Proteomes" id="UP001525379"/>
    </source>
</evidence>
<proteinExistence type="predicted"/>
<reference evidence="7 8" key="1">
    <citation type="submission" date="2022-04" db="EMBL/GenBank/DDBJ databases">
        <title>Human microbiome associated bacterial genomes.</title>
        <authorList>
            <person name="Sandstrom S."/>
            <person name="Salamzade R."/>
            <person name="Kalan L.R."/>
        </authorList>
    </citation>
    <scope>NUCLEOTIDE SEQUENCE [LARGE SCALE GENOMIC DNA]</scope>
    <source>
        <strain evidence="8">p3-SID1799</strain>
    </source>
</reference>
<feature type="transmembrane region" description="Helical" evidence="6">
    <location>
        <begin position="59"/>
        <end position="83"/>
    </location>
</feature>
<accession>A0ABT2HYT9</accession>
<evidence type="ECO:0000256" key="4">
    <source>
        <dbReference type="ARBA" id="ARBA00022989"/>
    </source>
</evidence>
<keyword evidence="5 6" id="KW-0472">Membrane</keyword>
<feature type="transmembrane region" description="Helical" evidence="6">
    <location>
        <begin position="302"/>
        <end position="324"/>
    </location>
</feature>
<evidence type="ECO:0000256" key="6">
    <source>
        <dbReference type="SAM" id="Phobius"/>
    </source>
</evidence>
<keyword evidence="8" id="KW-1185">Reference proteome</keyword>
<feature type="transmembrane region" description="Helical" evidence="6">
    <location>
        <begin position="367"/>
        <end position="388"/>
    </location>
</feature>
<feature type="transmembrane region" description="Helical" evidence="6">
    <location>
        <begin position="344"/>
        <end position="361"/>
    </location>
</feature>
<protein>
    <submittedName>
        <fullName evidence="7">Nramp family divalent metal transporter</fullName>
    </submittedName>
</protein>
<sequence length="432" mass="45485">MREQPDTRAIDVVGGRRAQRTPQHRLVTVLGPAFVAAVAYVDPGNFAANFAAGAEHGTLLLWVLISVNLAACVVQFLAAKLGYVTARSISELVGERLGPIGRWLFWLQATLVVIATDIAEVIGGAVGLYLLVGLPLPIGGVVTGVASLALLLVHTRWGQEAFERMILVLLLLIPMGFLAGLVLHPPMPEELLAGLVPRFAGVDTVLLAVAMLGATVMPHVIYLHSTMARDRREAGRAREVDAEAEAQRVRRFLSLTRVDVGLAMAVAGSINCSMLILAASAMRGSPEAASLEGIFRSLSDGIAPWVAVLFALGLTISGFASTAVGGQAGASVMDGLLPRDLPLVWRRVIVIAPAVVLLMLIPEPTGLLVLSQALLAFGIPFALIPLVVFTNSSRVMGQYRNGPILRAIAWAIAVVVVLVDLALVAMSALGVA</sequence>
<gene>
    <name evidence="7" type="ORF">M3D15_09110</name>
</gene>
<name>A0ABT2HYT9_9MICO</name>
<dbReference type="PRINTS" id="PR00447">
    <property type="entry name" value="NATRESASSCMP"/>
</dbReference>
<evidence type="ECO:0000256" key="3">
    <source>
        <dbReference type="ARBA" id="ARBA00022692"/>
    </source>
</evidence>
<keyword evidence="2" id="KW-0813">Transport</keyword>
<feature type="transmembrane region" description="Helical" evidence="6">
    <location>
        <begin position="408"/>
        <end position="429"/>
    </location>
</feature>
<dbReference type="RefSeq" id="WP_260104626.1">
    <property type="nucleotide sequence ID" value="NZ_JALXSQ010000047.1"/>
</dbReference>
<evidence type="ECO:0000256" key="2">
    <source>
        <dbReference type="ARBA" id="ARBA00022448"/>
    </source>
</evidence>
<dbReference type="PANTHER" id="PTHR11706">
    <property type="entry name" value="SOLUTE CARRIER PROTEIN FAMILY 11 MEMBER"/>
    <property type="match status" value="1"/>
</dbReference>
<organism evidence="7 8">
    <name type="scientific">Pseudoclavibacter albus</name>
    <dbReference type="NCBI Taxonomy" id="272241"/>
    <lineage>
        <taxon>Bacteria</taxon>
        <taxon>Bacillati</taxon>
        <taxon>Actinomycetota</taxon>
        <taxon>Actinomycetes</taxon>
        <taxon>Micrococcales</taxon>
        <taxon>Microbacteriaceae</taxon>
        <taxon>Pseudoclavibacter</taxon>
    </lineage>
</organism>
<dbReference type="EMBL" id="JALXSQ010000047">
    <property type="protein sequence ID" value="MCT2043481.1"/>
    <property type="molecule type" value="Genomic_DNA"/>
</dbReference>
<dbReference type="Proteomes" id="UP001525379">
    <property type="component" value="Unassembled WGS sequence"/>
</dbReference>
<feature type="transmembrane region" description="Helical" evidence="6">
    <location>
        <begin position="260"/>
        <end position="282"/>
    </location>
</feature>
<keyword evidence="4 6" id="KW-1133">Transmembrane helix</keyword>
<keyword evidence="3 6" id="KW-0812">Transmembrane</keyword>
<feature type="transmembrane region" description="Helical" evidence="6">
    <location>
        <begin position="26"/>
        <end position="47"/>
    </location>
</feature>
<feature type="transmembrane region" description="Helical" evidence="6">
    <location>
        <begin position="128"/>
        <end position="153"/>
    </location>
</feature>
<dbReference type="PANTHER" id="PTHR11706:SF33">
    <property type="entry name" value="NATURAL RESISTANCE-ASSOCIATED MACROPHAGE PROTEIN 2"/>
    <property type="match status" value="1"/>
</dbReference>
<comment type="subcellular location">
    <subcellularLocation>
        <location evidence="1">Membrane</location>
        <topology evidence="1">Multi-pass membrane protein</topology>
    </subcellularLocation>
</comment>
<comment type="caution">
    <text evidence="7">The sequence shown here is derived from an EMBL/GenBank/DDBJ whole genome shotgun (WGS) entry which is preliminary data.</text>
</comment>
<feature type="transmembrane region" description="Helical" evidence="6">
    <location>
        <begin position="165"/>
        <end position="184"/>
    </location>
</feature>
<dbReference type="Pfam" id="PF01566">
    <property type="entry name" value="Nramp"/>
    <property type="match status" value="1"/>
</dbReference>